<dbReference type="EMBL" id="JAEPES010000003">
    <property type="protein sequence ID" value="MBK4347750.1"/>
    <property type="molecule type" value="Genomic_DNA"/>
</dbReference>
<evidence type="ECO:0000256" key="2">
    <source>
        <dbReference type="SAM" id="Phobius"/>
    </source>
</evidence>
<keyword evidence="4" id="KW-1185">Reference proteome</keyword>
<evidence type="ECO:0000313" key="4">
    <source>
        <dbReference type="Proteomes" id="UP000636458"/>
    </source>
</evidence>
<feature type="region of interest" description="Disordered" evidence="1">
    <location>
        <begin position="161"/>
        <end position="211"/>
    </location>
</feature>
<keyword evidence="2" id="KW-1133">Transmembrane helix</keyword>
<gene>
    <name evidence="3" type="ORF">IV501_08905</name>
</gene>
<organism evidence="3 4">
    <name type="scientific">Lacisediminihabitans changchengi</name>
    <dbReference type="NCBI Taxonomy" id="2787634"/>
    <lineage>
        <taxon>Bacteria</taxon>
        <taxon>Bacillati</taxon>
        <taxon>Actinomycetota</taxon>
        <taxon>Actinomycetes</taxon>
        <taxon>Micrococcales</taxon>
        <taxon>Microbacteriaceae</taxon>
        <taxon>Lacisediminihabitans</taxon>
    </lineage>
</organism>
<evidence type="ECO:0000256" key="1">
    <source>
        <dbReference type="SAM" id="MobiDB-lite"/>
    </source>
</evidence>
<feature type="transmembrane region" description="Helical" evidence="2">
    <location>
        <begin position="39"/>
        <end position="63"/>
    </location>
</feature>
<proteinExistence type="predicted"/>
<keyword evidence="2" id="KW-0812">Transmembrane</keyword>
<reference evidence="3" key="1">
    <citation type="submission" date="2021-01" db="EMBL/GenBank/DDBJ databases">
        <title>Lacisediminihabitans sp. nov. strain G11-30, isolated from Antarctic Soil.</title>
        <authorList>
            <person name="Li J."/>
        </authorList>
    </citation>
    <scope>NUCLEOTIDE SEQUENCE</scope>
    <source>
        <strain evidence="3">G11-30</strain>
    </source>
</reference>
<protein>
    <recommendedName>
        <fullName evidence="5">Cell division protein FtsL</fullName>
    </recommendedName>
</protein>
<dbReference type="Proteomes" id="UP000636458">
    <property type="component" value="Unassembled WGS sequence"/>
</dbReference>
<sequence length="211" mass="21769">MTDTLAYDLPFVAPHEVVEHPRHIEIVSTRSQRRARPRIVYALVGVAGLFLILVAQLLISIVLSDGAYQIASLQSSQKELVRDQQTLSERQRILESPQNLAGRASALGMVGNVNGEGWLRLSDGKILSSPTAAEGTAGVDPSSGSTVTNALLTPELLAQQEATAKTPAPGTIPDSATPVPATAVTPGAPGDGTTAGAVASEAGGIPAPQTH</sequence>
<accession>A0A934SRR3</accession>
<feature type="compositionally biased region" description="Low complexity" evidence="1">
    <location>
        <begin position="176"/>
        <end position="199"/>
    </location>
</feature>
<evidence type="ECO:0000313" key="3">
    <source>
        <dbReference type="EMBL" id="MBK4347750.1"/>
    </source>
</evidence>
<comment type="caution">
    <text evidence="3">The sequence shown here is derived from an EMBL/GenBank/DDBJ whole genome shotgun (WGS) entry which is preliminary data.</text>
</comment>
<dbReference type="AlphaFoldDB" id="A0A934SRR3"/>
<evidence type="ECO:0008006" key="5">
    <source>
        <dbReference type="Google" id="ProtNLM"/>
    </source>
</evidence>
<name>A0A934SRR3_9MICO</name>
<keyword evidence="2" id="KW-0472">Membrane</keyword>
<dbReference type="RefSeq" id="WP_200556377.1">
    <property type="nucleotide sequence ID" value="NZ_JAEPES010000003.1"/>
</dbReference>